<name>A0A8T9BGN6_9HELO</name>
<gene>
    <name evidence="7" type="ORF">LARI1_G005811</name>
</gene>
<dbReference type="InterPro" id="IPR048877">
    <property type="entry name" value="ObcA_N"/>
</dbReference>
<dbReference type="InterPro" id="IPR008567">
    <property type="entry name" value="BKACE"/>
</dbReference>
<reference evidence="7 8" key="1">
    <citation type="submission" date="2018-05" db="EMBL/GenBank/DDBJ databases">
        <title>Whole genome sequencing for identification of molecular markers to develop diagnostic detection tools for the regulated plant pathogen Lachnellula willkommii.</title>
        <authorList>
            <person name="Giroux E."/>
            <person name="Bilodeau G."/>
        </authorList>
    </citation>
    <scope>NUCLEOTIDE SEQUENCE [LARGE SCALE GENOMIC DNA]</scope>
    <source>
        <strain evidence="7 8">CBS 203.66</strain>
    </source>
</reference>
<dbReference type="Pfam" id="PF05853">
    <property type="entry name" value="BKACE"/>
    <property type="match status" value="2"/>
</dbReference>
<dbReference type="InterPro" id="IPR013785">
    <property type="entry name" value="Aldolase_TIM"/>
</dbReference>
<keyword evidence="3" id="KW-0479">Metal-binding</keyword>
<evidence type="ECO:0000256" key="2">
    <source>
        <dbReference type="ARBA" id="ARBA00022679"/>
    </source>
</evidence>
<dbReference type="OrthoDB" id="10450705at2759"/>
<evidence type="ECO:0000313" key="8">
    <source>
        <dbReference type="Proteomes" id="UP000469559"/>
    </source>
</evidence>
<sequence>MPEIIITAATVGASPRHINPQSLKYLPYAFVQAIPCLNTALKTSQDWVETRNGSFVISESTKISLSSEFIQNIGAPCTTEGNRHLVQENGLIENAGDIYYHHHDKPPGRLLSRELLGRITSKKLINKLVLHLTSQGWAGDSCGNLVWEHEGSMETYIPPQLIGLLKSADERVVEGFLASGWRIAGPGYVLSTSGASPWLPITPKTIVEESAAAVSEGATIIHLHTRKILHESSWELPWSTLPLVLGTQANQIVPTDYDVIVPELRAIEPLAIINLSTSARGDNDSESSIRRAHLKEYGPDGAPEICSMCPGEVLFTTGTGYQNSPKFLQQQLAHCQRYNIRPEIEVFNRTILRETLGSFKPRLAKCGMPCIVMLVAGVDQQRRAEKDELEDDSLIPIGRRKDIFSLLYTGTNAGINQALEMTVADLAPIVKGIRRDLPHAKISTLLAGPMQQLLAPVAFRLGLDGVRVGLEDGLSVFNPVIPGGVRKGSSAEQVRHLREELQALGYHVLSLKDTRRVLCMSTSAESLFLAAMDVTSHLTTSNAVSGDITAAMSDALRPLHPAFESREKWLLEQMASQSWDDNTKITLKVRELIKNAGLFSPDYTEVSNTSMRERVGYNSFLAGIFKAIDYEYKSLRSVSEAEAKSNQLLAFHVCQSEGYITLKDLRSQISLDDWIMLPNSGMTNYPEGKRLSQRLGAIYLSHLKRMIPYYADSLRLLGIIHPGLDEDGDPIIESSLLYNRFLLGTSQHTSIVGYPSRLLYEAILLPQLVKQPDRLLYDAEGIIVRKDGLPLYDDRTIARRIDACAIEGLPPLRFLAYSSGIATVQQMDNAMRDDMEALGYSHAEQSQLFNRNVVVSFGSTADINLDLAGTPTVDITAYNDIRCMAGTTTPDYLMHDTRRHRQAVTTRAGDHRYSESRWKLICGPAGKTVLRRTGVYLRGDPLRHHDGHSIRRYLEGAPEPVAVLVEKLHCTSVAPRFDFILRELATA</sequence>
<evidence type="ECO:0000256" key="3">
    <source>
        <dbReference type="ARBA" id="ARBA00022723"/>
    </source>
</evidence>
<keyword evidence="8" id="KW-1185">Reference proteome</keyword>
<keyword evidence="2" id="KW-0808">Transferase</keyword>
<dbReference type="EMBL" id="QGMF01000236">
    <property type="protein sequence ID" value="TVY17629.1"/>
    <property type="molecule type" value="Genomic_DNA"/>
</dbReference>
<dbReference type="PANTHER" id="PTHR37418">
    <property type="entry name" value="3-KETO-5-AMINOHEXANOATE CLEAVAGE ENZYME-RELATED"/>
    <property type="match status" value="1"/>
</dbReference>
<evidence type="ECO:0000259" key="5">
    <source>
        <dbReference type="Pfam" id="PF20913"/>
    </source>
</evidence>
<dbReference type="AlphaFoldDB" id="A0A8T9BGN6"/>
<evidence type="ECO:0000259" key="6">
    <source>
        <dbReference type="Pfam" id="PF21498"/>
    </source>
</evidence>
<dbReference type="Gene3D" id="3.20.20.70">
    <property type="entry name" value="Aldolase class I"/>
    <property type="match status" value="1"/>
</dbReference>
<feature type="domain" description="Oxalate biosynthetic component 1 C-terminal" evidence="6">
    <location>
        <begin position="634"/>
        <end position="972"/>
    </location>
</feature>
<dbReference type="Pfam" id="PF20913">
    <property type="entry name" value="ObcA_N"/>
    <property type="match status" value="1"/>
</dbReference>
<keyword evidence="4" id="KW-0862">Zinc</keyword>
<organism evidence="7 8">
    <name type="scientific">Lachnellula arida</name>
    <dbReference type="NCBI Taxonomy" id="1316785"/>
    <lineage>
        <taxon>Eukaryota</taxon>
        <taxon>Fungi</taxon>
        <taxon>Dikarya</taxon>
        <taxon>Ascomycota</taxon>
        <taxon>Pezizomycotina</taxon>
        <taxon>Leotiomycetes</taxon>
        <taxon>Helotiales</taxon>
        <taxon>Lachnaceae</taxon>
        <taxon>Lachnellula</taxon>
    </lineage>
</organism>
<dbReference type="InterPro" id="IPR048879">
    <property type="entry name" value="Obc1_C"/>
</dbReference>
<proteinExistence type="predicted"/>
<accession>A0A8T9BGN6</accession>
<dbReference type="GO" id="GO:0046872">
    <property type="term" value="F:metal ion binding"/>
    <property type="evidence" value="ECO:0007669"/>
    <property type="project" value="UniProtKB-KW"/>
</dbReference>
<evidence type="ECO:0000256" key="1">
    <source>
        <dbReference type="ARBA" id="ARBA00001947"/>
    </source>
</evidence>
<comment type="caution">
    <text evidence="7">The sequence shown here is derived from an EMBL/GenBank/DDBJ whole genome shotgun (WGS) entry which is preliminary data.</text>
</comment>
<protein>
    <submittedName>
        <fullName evidence="7">Uncharacterized protein</fullName>
    </submittedName>
</protein>
<dbReference type="PANTHER" id="PTHR37418:SF2">
    <property type="entry name" value="3-KETO-5-AMINOHEXANOATE CLEAVAGE ENZYME"/>
    <property type="match status" value="1"/>
</dbReference>
<feature type="domain" description="Oxalate Biosynthetic Component A N-terminal" evidence="5">
    <location>
        <begin position="110"/>
        <end position="182"/>
    </location>
</feature>
<dbReference type="Pfam" id="PF21498">
    <property type="entry name" value="Obc1_C"/>
    <property type="match status" value="1"/>
</dbReference>
<evidence type="ECO:0000256" key="4">
    <source>
        <dbReference type="ARBA" id="ARBA00022833"/>
    </source>
</evidence>
<dbReference type="Proteomes" id="UP000469559">
    <property type="component" value="Unassembled WGS sequence"/>
</dbReference>
<comment type="cofactor">
    <cofactor evidence="1">
        <name>Zn(2+)</name>
        <dbReference type="ChEBI" id="CHEBI:29105"/>
    </cofactor>
</comment>
<evidence type="ECO:0000313" key="7">
    <source>
        <dbReference type="EMBL" id="TVY17629.1"/>
    </source>
</evidence>
<dbReference type="GO" id="GO:0043720">
    <property type="term" value="F:3-keto-5-aminohexanoate cleavage activity"/>
    <property type="evidence" value="ECO:0007669"/>
    <property type="project" value="InterPro"/>
</dbReference>